<dbReference type="PANTHER" id="PTHR42745">
    <property type="match status" value="1"/>
</dbReference>
<keyword evidence="3 5" id="KW-0129">CBS domain</keyword>
<feature type="domain" description="CBS" evidence="6">
    <location>
        <begin position="274"/>
        <end position="328"/>
    </location>
</feature>
<evidence type="ECO:0000259" key="7">
    <source>
        <dbReference type="PROSITE" id="PS51464"/>
    </source>
</evidence>
<dbReference type="InterPro" id="IPR001347">
    <property type="entry name" value="SIS_dom"/>
</dbReference>
<dbReference type="InterPro" id="IPR004800">
    <property type="entry name" value="KdsD/KpsF-type"/>
</dbReference>
<dbReference type="SUPFAM" id="SSF53697">
    <property type="entry name" value="SIS domain"/>
    <property type="match status" value="1"/>
</dbReference>
<dbReference type="RefSeq" id="WP_315623623.1">
    <property type="nucleotide sequence ID" value="NZ_JAUHMF010000001.1"/>
</dbReference>
<evidence type="ECO:0000313" key="9">
    <source>
        <dbReference type="Proteomes" id="UP001254165"/>
    </source>
</evidence>
<dbReference type="PANTHER" id="PTHR42745:SF1">
    <property type="entry name" value="ARABINOSE 5-PHOSPHATE ISOMERASE KDSD"/>
    <property type="match status" value="1"/>
</dbReference>
<comment type="similarity">
    <text evidence="1 4">Belongs to the SIS family. GutQ/KpsF subfamily.</text>
</comment>
<dbReference type="NCBIfam" id="TIGR00393">
    <property type="entry name" value="kpsF"/>
    <property type="match status" value="1"/>
</dbReference>
<evidence type="ECO:0000256" key="1">
    <source>
        <dbReference type="ARBA" id="ARBA00008165"/>
    </source>
</evidence>
<evidence type="ECO:0000256" key="3">
    <source>
        <dbReference type="ARBA" id="ARBA00023122"/>
    </source>
</evidence>
<dbReference type="InterPro" id="IPR046348">
    <property type="entry name" value="SIS_dom_sf"/>
</dbReference>
<dbReference type="CDD" id="cd05014">
    <property type="entry name" value="SIS_Kpsf"/>
    <property type="match status" value="1"/>
</dbReference>
<name>A0ABU3NLW9_9CHLR</name>
<accession>A0ABU3NLW9</accession>
<protein>
    <submittedName>
        <fullName evidence="8">KpsF/GutQ family sugar-phosphate isomerase</fullName>
    </submittedName>
</protein>
<dbReference type="PROSITE" id="PS51371">
    <property type="entry name" value="CBS"/>
    <property type="match status" value="2"/>
</dbReference>
<dbReference type="InterPro" id="IPR050986">
    <property type="entry name" value="GutQ/KpsF_isomerases"/>
</dbReference>
<evidence type="ECO:0000259" key="6">
    <source>
        <dbReference type="PROSITE" id="PS51371"/>
    </source>
</evidence>
<keyword evidence="8" id="KW-0413">Isomerase</keyword>
<dbReference type="GO" id="GO:0016853">
    <property type="term" value="F:isomerase activity"/>
    <property type="evidence" value="ECO:0007669"/>
    <property type="project" value="UniProtKB-KW"/>
</dbReference>
<dbReference type="CDD" id="cd04604">
    <property type="entry name" value="CBS_pair_SIS_assoc"/>
    <property type="match status" value="1"/>
</dbReference>
<dbReference type="SUPFAM" id="SSF54631">
    <property type="entry name" value="CBS-domain pair"/>
    <property type="match status" value="1"/>
</dbReference>
<feature type="domain" description="SIS" evidence="7">
    <location>
        <begin position="38"/>
        <end position="181"/>
    </location>
</feature>
<evidence type="ECO:0000313" key="8">
    <source>
        <dbReference type="EMBL" id="MDT8896972.1"/>
    </source>
</evidence>
<dbReference type="Pfam" id="PF00571">
    <property type="entry name" value="CBS"/>
    <property type="match status" value="2"/>
</dbReference>
<dbReference type="PIRSF" id="PIRSF004692">
    <property type="entry name" value="KdsD_KpsF"/>
    <property type="match status" value="1"/>
</dbReference>
<dbReference type="InterPro" id="IPR046342">
    <property type="entry name" value="CBS_dom_sf"/>
</dbReference>
<evidence type="ECO:0000256" key="4">
    <source>
        <dbReference type="PIRNR" id="PIRNR004692"/>
    </source>
</evidence>
<organism evidence="8 9">
    <name type="scientific">Thermanaerothrix solaris</name>
    <dbReference type="NCBI Taxonomy" id="3058434"/>
    <lineage>
        <taxon>Bacteria</taxon>
        <taxon>Bacillati</taxon>
        <taxon>Chloroflexota</taxon>
        <taxon>Anaerolineae</taxon>
        <taxon>Anaerolineales</taxon>
        <taxon>Anaerolineaceae</taxon>
        <taxon>Thermanaerothrix</taxon>
    </lineage>
</organism>
<evidence type="ECO:0000256" key="5">
    <source>
        <dbReference type="PROSITE-ProRule" id="PRU00703"/>
    </source>
</evidence>
<keyword evidence="9" id="KW-1185">Reference proteome</keyword>
<proteinExistence type="inferred from homology"/>
<dbReference type="Proteomes" id="UP001254165">
    <property type="component" value="Unassembled WGS sequence"/>
</dbReference>
<dbReference type="InterPro" id="IPR035474">
    <property type="entry name" value="SIS_Kpsf"/>
</dbReference>
<dbReference type="SMART" id="SM00116">
    <property type="entry name" value="CBS"/>
    <property type="match status" value="2"/>
</dbReference>
<feature type="domain" description="CBS" evidence="6">
    <location>
        <begin position="207"/>
        <end position="265"/>
    </location>
</feature>
<comment type="caution">
    <text evidence="8">The sequence shown here is derived from an EMBL/GenBank/DDBJ whole genome shotgun (WGS) entry which is preliminary data.</text>
</comment>
<reference evidence="8 9" key="1">
    <citation type="submission" date="2023-07" db="EMBL/GenBank/DDBJ databases">
        <title>Novel species of Thermanaerothrix with wide hydrolytic capabilities.</title>
        <authorList>
            <person name="Zayulina K.S."/>
            <person name="Podosokorskaya O.A."/>
            <person name="Elcheninov A.G."/>
        </authorList>
    </citation>
    <scope>NUCLEOTIDE SEQUENCE [LARGE SCALE GENOMIC DNA]</scope>
    <source>
        <strain evidence="8 9">4228-RoL</strain>
    </source>
</reference>
<dbReference type="EMBL" id="JAUHMF010000001">
    <property type="protein sequence ID" value="MDT8896972.1"/>
    <property type="molecule type" value="Genomic_DNA"/>
</dbReference>
<dbReference type="InterPro" id="IPR000644">
    <property type="entry name" value="CBS_dom"/>
</dbReference>
<evidence type="ECO:0000256" key="2">
    <source>
        <dbReference type="ARBA" id="ARBA00022737"/>
    </source>
</evidence>
<dbReference type="Gene3D" id="3.10.580.10">
    <property type="entry name" value="CBS-domain"/>
    <property type="match status" value="1"/>
</dbReference>
<gene>
    <name evidence="8" type="ORF">QYE77_01750</name>
</gene>
<dbReference type="Pfam" id="PF01380">
    <property type="entry name" value="SIS"/>
    <property type="match status" value="1"/>
</dbReference>
<sequence length="328" mass="35296">MLLEKQSKWLEVAQSVMINEANAIQFAATHLDGSLSRAVEIILSHSGKVVVSGIGKSGHVAQKIAATLCSTGTPAVFLHAAEAVHGDLGVYTPGDPTILVSKSGSSEELIRLTPILRQFRSALIAIVGNLESHLAREADVVLDARIPREADPLGIVPTASAVVALALGDALAAALMIARQFTEQDFVRFHPAGQLGRNLYLHVGDVMHRFQDIAWVRPETSLKDVVIAMTQHPLGAACVVGEDNHLIGLITDGDVRRALQRFDDIRSLHARDIMTQNPIRITPDVTLGRAAEIMENRPSQISVLPVVEGESGICLGLIRLHDIYLGAR</sequence>
<keyword evidence="2" id="KW-0677">Repeat</keyword>
<dbReference type="Gene3D" id="3.40.50.10490">
    <property type="entry name" value="Glucose-6-phosphate isomerase like protein, domain 1"/>
    <property type="match status" value="1"/>
</dbReference>
<dbReference type="PROSITE" id="PS51464">
    <property type="entry name" value="SIS"/>
    <property type="match status" value="1"/>
</dbReference>